<evidence type="ECO:0000256" key="1">
    <source>
        <dbReference type="SAM" id="Coils"/>
    </source>
</evidence>
<reference evidence="2" key="1">
    <citation type="submission" date="2020-01" db="EMBL/GenBank/DDBJ databases">
        <authorList>
            <person name="Meier V. D."/>
            <person name="Meier V D."/>
        </authorList>
    </citation>
    <scope>NUCLEOTIDE SEQUENCE</scope>
    <source>
        <strain evidence="2">HLG_WM_MAG_10</strain>
    </source>
</reference>
<name>A0A6S6SAI2_9BACT</name>
<protein>
    <submittedName>
        <fullName evidence="2">Uncharacterized protein</fullName>
    </submittedName>
</protein>
<dbReference type="AlphaFoldDB" id="A0A6S6SAI2"/>
<evidence type="ECO:0000313" key="2">
    <source>
        <dbReference type="EMBL" id="CAA6806943.1"/>
    </source>
</evidence>
<sequence>MIGKLISLVFFFIVGWVVYTQFFGTEQEQAMGKEVIGNAKQTVKGIFNIFQHESGKFKEGTYDDSIDQLGTLLDKLREEAGNEENQEELIQLVQETKRIKEKVQQSKEGAEIDEEQTKEEFKKLTKEVEVIVNKMDKQAKMQGN</sequence>
<accession>A0A6S6SAI2</accession>
<gene>
    <name evidence="2" type="ORF">HELGO_WM34673</name>
</gene>
<proteinExistence type="predicted"/>
<feature type="coiled-coil region" evidence="1">
    <location>
        <begin position="66"/>
        <end position="134"/>
    </location>
</feature>
<dbReference type="EMBL" id="CACVAQ010000125">
    <property type="protein sequence ID" value="CAA6806943.1"/>
    <property type="molecule type" value="Genomic_DNA"/>
</dbReference>
<organism evidence="2">
    <name type="scientific">uncultured Aureispira sp</name>
    <dbReference type="NCBI Taxonomy" id="1331704"/>
    <lineage>
        <taxon>Bacteria</taxon>
        <taxon>Pseudomonadati</taxon>
        <taxon>Bacteroidota</taxon>
        <taxon>Saprospiria</taxon>
        <taxon>Saprospirales</taxon>
        <taxon>Saprospiraceae</taxon>
        <taxon>Aureispira</taxon>
        <taxon>environmental samples</taxon>
    </lineage>
</organism>
<keyword evidence="1" id="KW-0175">Coiled coil</keyword>